<dbReference type="Proteomes" id="UP000007880">
    <property type="component" value="Chromosome"/>
</dbReference>
<keyword evidence="1" id="KW-0732">Signal</keyword>
<name>I0I6Z8_CALAS</name>
<dbReference type="HOGENOM" id="CLU_713062_0_0_0"/>
<dbReference type="InterPro" id="IPR036415">
    <property type="entry name" value="Lamin_tail_dom_sf"/>
</dbReference>
<dbReference type="AlphaFoldDB" id="I0I6Z8"/>
<protein>
    <recommendedName>
        <fullName evidence="2">LTD domain-containing protein</fullName>
    </recommendedName>
</protein>
<dbReference type="Pfam" id="PF00932">
    <property type="entry name" value="LTD"/>
    <property type="match status" value="1"/>
</dbReference>
<dbReference type="Gene3D" id="2.60.40.1260">
    <property type="entry name" value="Lamin Tail domain"/>
    <property type="match status" value="1"/>
</dbReference>
<dbReference type="PROSITE" id="PS51841">
    <property type="entry name" value="LTD"/>
    <property type="match status" value="1"/>
</dbReference>
<proteinExistence type="predicted"/>
<keyword evidence="4" id="KW-1185">Reference proteome</keyword>
<feature type="domain" description="LTD" evidence="2">
    <location>
        <begin position="49"/>
        <end position="162"/>
    </location>
</feature>
<feature type="chain" id="PRO_5003629514" description="LTD domain-containing protein" evidence="1">
    <location>
        <begin position="22"/>
        <end position="387"/>
    </location>
</feature>
<reference evidence="3 4" key="1">
    <citation type="submission" date="2012-02" db="EMBL/GenBank/DDBJ databases">
        <title>Complete genome sequence of Caldilinea aerophila DSM 14535 (= NBRC 102666).</title>
        <authorList>
            <person name="Oguchi A."/>
            <person name="Hosoyama A."/>
            <person name="Sekine M."/>
            <person name="Fukai R."/>
            <person name="Kato Y."/>
            <person name="Nakamura S."/>
            <person name="Hanada S."/>
            <person name="Yamazaki S."/>
            <person name="Fujita N."/>
        </authorList>
    </citation>
    <scope>NUCLEOTIDE SEQUENCE [LARGE SCALE GENOMIC DNA]</scope>
    <source>
        <strain evidence="4">DSM 14535 / JCM 11387 / NBRC 104270 / STL-6-O1</strain>
    </source>
</reference>
<organism evidence="3 4">
    <name type="scientific">Caldilinea aerophila (strain DSM 14535 / JCM 11387 / NBRC 104270 / STL-6-O1)</name>
    <dbReference type="NCBI Taxonomy" id="926550"/>
    <lineage>
        <taxon>Bacteria</taxon>
        <taxon>Bacillati</taxon>
        <taxon>Chloroflexota</taxon>
        <taxon>Caldilineae</taxon>
        <taxon>Caldilineales</taxon>
        <taxon>Caldilineaceae</taxon>
        <taxon>Caldilinea</taxon>
    </lineage>
</organism>
<accession>I0I6Z8</accession>
<sequence length="387" mass="42297">MALWGLTLWVLAMMAAAPPAAMPIFARAEICHYCTSANTMANLSGAINVSEGIHASDAIVINEILAHSDVSDAVELLNLGEVPVDISGWMLTDDLAKAQSLWARIPEGTVLAPGAYYVSWQVDENHGNWSFGLSEAGETLYLLRPNPAGGPPLLVQQVSFGASPNDVSFIRYVDSVGRVHYPLQAGRPTLGAPNRGPRQSLVVIEEIMYHPPAGGQEYVVIANISNLTVPLYHPTFQQIAWKFVGQDQNGGDHDMLVFPTGLQLAPHERIILTEGDPAALRQQYEIPETVRISRWQRGGLNNRRERIAPMAPQPPEIDGTVNYVVADAVEYNYDAGNDLPLWPDASGNGLALARVDGWAFGNDPANWRNITPLRKVSPRLYLPWVSQ</sequence>
<dbReference type="InterPro" id="IPR001322">
    <property type="entry name" value="Lamin_tail_dom"/>
</dbReference>
<evidence type="ECO:0000313" key="3">
    <source>
        <dbReference type="EMBL" id="BAM01036.1"/>
    </source>
</evidence>
<dbReference type="SUPFAM" id="SSF74853">
    <property type="entry name" value="Lamin A/C globular tail domain"/>
    <property type="match status" value="1"/>
</dbReference>
<gene>
    <name evidence="3" type="ordered locus">CLDAP_29960</name>
</gene>
<dbReference type="STRING" id="926550.CLDAP_29960"/>
<evidence type="ECO:0000313" key="4">
    <source>
        <dbReference type="Proteomes" id="UP000007880"/>
    </source>
</evidence>
<evidence type="ECO:0000259" key="2">
    <source>
        <dbReference type="PROSITE" id="PS51841"/>
    </source>
</evidence>
<feature type="signal peptide" evidence="1">
    <location>
        <begin position="1"/>
        <end position="21"/>
    </location>
</feature>
<evidence type="ECO:0000256" key="1">
    <source>
        <dbReference type="SAM" id="SignalP"/>
    </source>
</evidence>
<dbReference type="KEGG" id="cap:CLDAP_29960"/>
<dbReference type="EMBL" id="AP012337">
    <property type="protein sequence ID" value="BAM01036.1"/>
    <property type="molecule type" value="Genomic_DNA"/>
</dbReference>
<dbReference type="eggNOG" id="COG2312">
    <property type="taxonomic scope" value="Bacteria"/>
</dbReference>